<dbReference type="SUPFAM" id="SSF56219">
    <property type="entry name" value="DNase I-like"/>
    <property type="match status" value="1"/>
</dbReference>
<name>A0A1J6JRW0_NICAT</name>
<feature type="compositionally biased region" description="Basic and acidic residues" evidence="1">
    <location>
        <begin position="689"/>
        <end position="712"/>
    </location>
</feature>
<evidence type="ECO:0000313" key="3">
    <source>
        <dbReference type="EMBL" id="OIT20482.1"/>
    </source>
</evidence>
<feature type="compositionally biased region" description="Polar residues" evidence="1">
    <location>
        <begin position="354"/>
        <end position="372"/>
    </location>
</feature>
<feature type="region of interest" description="Disordered" evidence="1">
    <location>
        <begin position="282"/>
        <end position="398"/>
    </location>
</feature>
<evidence type="ECO:0000256" key="1">
    <source>
        <dbReference type="SAM" id="MobiDB-lite"/>
    </source>
</evidence>
<feature type="region of interest" description="Disordered" evidence="1">
    <location>
        <begin position="886"/>
        <end position="1003"/>
    </location>
</feature>
<feature type="region of interest" description="Disordered" evidence="1">
    <location>
        <begin position="161"/>
        <end position="183"/>
    </location>
</feature>
<feature type="domain" description="DUF4283" evidence="2">
    <location>
        <begin position="448"/>
        <end position="530"/>
    </location>
</feature>
<dbReference type="InterPro" id="IPR025558">
    <property type="entry name" value="DUF4283"/>
</dbReference>
<dbReference type="PANTHER" id="PTHR31286:SF177">
    <property type="entry name" value="ENDONUCLEASE_EXONUCLEASE_PHOSPHATASE"/>
    <property type="match status" value="1"/>
</dbReference>
<feature type="compositionally biased region" description="Basic residues" evidence="1">
    <location>
        <begin position="898"/>
        <end position="911"/>
    </location>
</feature>
<proteinExistence type="predicted"/>
<feature type="region of interest" description="Disordered" evidence="1">
    <location>
        <begin position="1"/>
        <end position="35"/>
    </location>
</feature>
<feature type="region of interest" description="Disordered" evidence="1">
    <location>
        <begin position="646"/>
        <end position="864"/>
    </location>
</feature>
<comment type="caution">
    <text evidence="3">The sequence shown here is derived from an EMBL/GenBank/DDBJ whole genome shotgun (WGS) entry which is preliminary data.</text>
</comment>
<reference evidence="3" key="1">
    <citation type="submission" date="2016-11" db="EMBL/GenBank/DDBJ databases">
        <title>The genome of Nicotiana attenuata.</title>
        <authorList>
            <person name="Xu S."/>
            <person name="Brockmoeller T."/>
            <person name="Gaquerel E."/>
            <person name="Navarro A."/>
            <person name="Kuhl H."/>
            <person name="Gase K."/>
            <person name="Ling Z."/>
            <person name="Zhou W."/>
            <person name="Kreitzer C."/>
            <person name="Stanke M."/>
            <person name="Tang H."/>
            <person name="Lyons E."/>
            <person name="Pandey P."/>
            <person name="Pandey S.P."/>
            <person name="Timmermann B."/>
            <person name="Baldwin I.T."/>
        </authorList>
    </citation>
    <scope>NUCLEOTIDE SEQUENCE [LARGE SCALE GENOMIC DNA]</scope>
    <source>
        <strain evidence="3">UT</strain>
    </source>
</reference>
<feature type="compositionally biased region" description="Polar residues" evidence="1">
    <location>
        <begin position="24"/>
        <end position="33"/>
    </location>
</feature>
<sequence length="1329" mass="149755">MDGSPPSTGEIPPDLSKNERHNSAHNPPQSDFQTHIPAATNLERGEAITVAFNRLGTSKKSHFISGPNMENVNRGDWSPHQGASLIQNSANSTVGIIVPDLLQIASFNELAGNGVPAGQMENHWYQNAPFAMEKESETSISRGYQPPASILQSMIADSVSTPPVRQNEKSNFGPIQSQPMNGNPSLTSNEQVYNPVLHSLDGQGNRSNQPSHDQCQSLPKLQETVFQSSKINMHESTPSDTQIPDSVIVPMPEARHNANVNSGTQLRNQTSNFPLQITQETNSHKNQEVQVQSSQLTHPNTPHILPQSSDIVAGDHTPKLPQTQSQVNPIPKVNAPQKISSNFDKPNNHKKLQKNSTSPATETNQSVKQPLPTTIPNPQTGPLPNKNKSVTNSPPPPPIVTHSFVTRLRARHEAEIKPIAFTPPKITTKQGKPAVVFKRDDYMVRFADRCKYTVVGKFSNTMPRMEIIRKSFIAQTELRGAVKIVHFNARTVYIDLENEYDHTTVWGKQHMYIQGQLMKLEAWTPIFKPNVDSPIVPIWVVIPELPWHLYYMEILTPLLSPIGKALYLDLASFQKTRGSVAKVKMQIDLTKERPNHVWLGYDEQQDENGYGEWLEVQYENVPAYCTHCRLLGHSEYTCEIRQREEEKKKQKKGDNASNSKQNGQITNTPGTSKQAQKEIQQSAKPQESTSKENQMKGEHQTVDEHQKEKTEQLQDNWQTQKRKNFKGNTNNNKKQQQVYVPRANTGLQTQTTTKKLPESGTQSEPQKSPPVNIDSAAQNPSFQSPFPDSNVVEEVHGGNGECQENLADNRTGDPKGVGVPHVLHECASAQLDDLKNDQTAPATTNSNPDHPLSPHSVEEDSDDCSILAPEEAIEAQMRTLLKGKAQVENDFHIQPQKSRNKPSQKKRKAMRKQNTGISIQEPTDPPDVEQFMSPKIQKNWTSDKFQSPASQPIGISNPSLSQPLLSHKSTNPEDTDSDIPSKDSNISPKTHKSTPLLINSPNKTQPLQSLEIVLEECPLNRYSPQEDEYMPIQSEDEINEVQEEDNKFTDDDTESEHHSILEPFLDSSHLNYFKNQLSMHQAASNVNNKIWVFWDKDFTANILDHDEQQLSIQMNHTASEITFNVTVTYAKSKPSMRRPLWDILRHKSNDYTLPWCVIGDFNVITSVEEKIGGLPYQMNKSMDFLSMIEDCGLTDLGYYGPKFTWSNGRGPGSIVWKRLDRGMVNDQWLNAFPTTIISHLSAAGSDHNPLLLEIQARPDNGKKYFRFLNCWTDNENFLPLVREIWAKKVQGRPMWIFHQKLKSLSNALSKWSRQQYGDIFQKAKEFEQQ</sequence>
<organism evidence="3 4">
    <name type="scientific">Nicotiana attenuata</name>
    <name type="common">Coyote tobacco</name>
    <dbReference type="NCBI Taxonomy" id="49451"/>
    <lineage>
        <taxon>Eukaryota</taxon>
        <taxon>Viridiplantae</taxon>
        <taxon>Streptophyta</taxon>
        <taxon>Embryophyta</taxon>
        <taxon>Tracheophyta</taxon>
        <taxon>Spermatophyta</taxon>
        <taxon>Magnoliopsida</taxon>
        <taxon>eudicotyledons</taxon>
        <taxon>Gunneridae</taxon>
        <taxon>Pentapetalae</taxon>
        <taxon>asterids</taxon>
        <taxon>lamiids</taxon>
        <taxon>Solanales</taxon>
        <taxon>Solanaceae</taxon>
        <taxon>Nicotianoideae</taxon>
        <taxon>Nicotianeae</taxon>
        <taxon>Nicotiana</taxon>
    </lineage>
</organism>
<dbReference type="Pfam" id="PF14111">
    <property type="entry name" value="DUF4283"/>
    <property type="match status" value="1"/>
</dbReference>
<keyword evidence="4" id="KW-1185">Reference proteome</keyword>
<evidence type="ECO:0000313" key="4">
    <source>
        <dbReference type="Proteomes" id="UP000187609"/>
    </source>
</evidence>
<dbReference type="Gene3D" id="3.60.10.10">
    <property type="entry name" value="Endonuclease/exonuclease/phosphatase"/>
    <property type="match status" value="1"/>
</dbReference>
<gene>
    <name evidence="3" type="ORF">A4A49_42925</name>
</gene>
<feature type="compositionally biased region" description="Polar residues" evidence="1">
    <location>
        <begin position="288"/>
        <end position="310"/>
    </location>
</feature>
<dbReference type="InterPro" id="IPR040256">
    <property type="entry name" value="At4g02000-like"/>
</dbReference>
<dbReference type="InterPro" id="IPR036691">
    <property type="entry name" value="Endo/exonu/phosph_ase_sf"/>
</dbReference>
<feature type="compositionally biased region" description="Polar residues" evidence="1">
    <location>
        <begin position="655"/>
        <end position="688"/>
    </location>
</feature>
<dbReference type="EMBL" id="MJEQ01005227">
    <property type="protein sequence ID" value="OIT20482.1"/>
    <property type="molecule type" value="Genomic_DNA"/>
</dbReference>
<dbReference type="PANTHER" id="PTHR31286">
    <property type="entry name" value="GLYCINE-RICH CELL WALL STRUCTURAL PROTEIN 1.8-LIKE"/>
    <property type="match status" value="1"/>
</dbReference>
<feature type="compositionally biased region" description="Polar residues" evidence="1">
    <location>
        <begin position="382"/>
        <end position="392"/>
    </location>
</feature>
<evidence type="ECO:0000259" key="2">
    <source>
        <dbReference type="Pfam" id="PF14111"/>
    </source>
</evidence>
<feature type="compositionally biased region" description="Polar residues" evidence="1">
    <location>
        <begin position="837"/>
        <end position="848"/>
    </location>
</feature>
<feature type="compositionally biased region" description="Polar residues" evidence="1">
    <location>
        <begin position="912"/>
        <end position="921"/>
    </location>
</feature>
<feature type="compositionally biased region" description="Polar residues" evidence="1">
    <location>
        <begin position="775"/>
        <end position="787"/>
    </location>
</feature>
<dbReference type="Proteomes" id="UP000187609">
    <property type="component" value="Unassembled WGS sequence"/>
</dbReference>
<feature type="compositionally biased region" description="Polar residues" evidence="1">
    <location>
        <begin position="936"/>
        <end position="969"/>
    </location>
</feature>
<feature type="non-terminal residue" evidence="3">
    <location>
        <position position="1329"/>
    </location>
</feature>
<dbReference type="Gramene" id="OIT20482">
    <property type="protein sequence ID" value="OIT20482"/>
    <property type="gene ID" value="A4A49_42925"/>
</dbReference>
<dbReference type="OMA" id="RIPPHEN"/>
<accession>A0A1J6JRW0</accession>
<protein>
    <recommendedName>
        <fullName evidence="2">DUF4283 domain-containing protein</fullName>
    </recommendedName>
</protein>